<dbReference type="Pfam" id="PF00462">
    <property type="entry name" value="Glutaredoxin"/>
    <property type="match status" value="1"/>
</dbReference>
<dbReference type="Proteomes" id="UP000242525">
    <property type="component" value="Unassembled WGS sequence"/>
</dbReference>
<dbReference type="NCBIfam" id="TIGR02180">
    <property type="entry name" value="GRX_euk"/>
    <property type="match status" value="1"/>
</dbReference>
<dbReference type="PRINTS" id="PR00160">
    <property type="entry name" value="GLUTAREDOXIN"/>
</dbReference>
<reference evidence="6" key="1">
    <citation type="submission" date="2014-03" db="EMBL/GenBank/DDBJ databases">
        <authorList>
            <person name="Casaregola S."/>
        </authorList>
    </citation>
    <scope>NUCLEOTIDE SEQUENCE [LARGE SCALE GENOMIC DNA]</scope>
    <source>
        <strain evidence="6">CLIB 918</strain>
    </source>
</reference>
<evidence type="ECO:0000256" key="1">
    <source>
        <dbReference type="ARBA" id="ARBA00000217"/>
    </source>
</evidence>
<feature type="domain" description="Glutaredoxin" evidence="5">
    <location>
        <begin position="66"/>
        <end position="128"/>
    </location>
</feature>
<dbReference type="GO" id="GO:0004364">
    <property type="term" value="F:glutathione transferase activity"/>
    <property type="evidence" value="ECO:0007669"/>
    <property type="project" value="UniProtKB-EC"/>
</dbReference>
<sequence length="161" mass="17469">MINAARRPLATFLSKQTLTAASPRIAAQATATASFGWFGLGLRFNGTTAAQPVDEQIKDLIASNKVFIFSKTYCSFCGRTKSLLDSLEIPYSTIELDEQKNESEIQKELFKLTHQSTVPNIFINGRHVGGNSDLQALHQKGELLDLVSGGDAAAPEVKAKL</sequence>
<dbReference type="SUPFAM" id="SSF52833">
    <property type="entry name" value="Thioredoxin-like"/>
    <property type="match status" value="1"/>
</dbReference>
<dbReference type="GO" id="GO:0005737">
    <property type="term" value="C:cytoplasm"/>
    <property type="evidence" value="ECO:0007669"/>
    <property type="project" value="TreeGrafter"/>
</dbReference>
<evidence type="ECO:0000313" key="6">
    <source>
        <dbReference type="EMBL" id="CDO53303.1"/>
    </source>
</evidence>
<proteinExistence type="predicted"/>
<evidence type="ECO:0000259" key="5">
    <source>
        <dbReference type="Pfam" id="PF00462"/>
    </source>
</evidence>
<dbReference type="AlphaFoldDB" id="A0A0J9X802"/>
<dbReference type="PANTHER" id="PTHR45694:SF18">
    <property type="entry name" value="GLUTAREDOXIN-1-RELATED"/>
    <property type="match status" value="1"/>
</dbReference>
<comment type="catalytic activity">
    <reaction evidence="1">
        <text>2 glutathione + H2O2 = glutathione disulfide + 2 H2O</text>
        <dbReference type="Rhea" id="RHEA:16833"/>
        <dbReference type="ChEBI" id="CHEBI:15377"/>
        <dbReference type="ChEBI" id="CHEBI:16240"/>
        <dbReference type="ChEBI" id="CHEBI:57925"/>
        <dbReference type="ChEBI" id="CHEBI:58297"/>
        <dbReference type="EC" id="1.11.1.9"/>
    </reaction>
</comment>
<dbReference type="EMBL" id="CCBN010000004">
    <property type="protein sequence ID" value="CDO53303.1"/>
    <property type="molecule type" value="Genomic_DNA"/>
</dbReference>
<dbReference type="GO" id="GO:0004602">
    <property type="term" value="F:glutathione peroxidase activity"/>
    <property type="evidence" value="ECO:0007669"/>
    <property type="project" value="UniProtKB-EC"/>
</dbReference>
<evidence type="ECO:0000313" key="7">
    <source>
        <dbReference type="Proteomes" id="UP000242525"/>
    </source>
</evidence>
<accession>A0A0J9X802</accession>
<evidence type="ECO:0000256" key="2">
    <source>
        <dbReference type="ARBA" id="ARBA00023284"/>
    </source>
</evidence>
<dbReference type="InterPro" id="IPR036249">
    <property type="entry name" value="Thioredoxin-like_sf"/>
</dbReference>
<evidence type="ECO:0000256" key="4">
    <source>
        <dbReference type="ARBA" id="ARBA00047960"/>
    </source>
</evidence>
<dbReference type="InterPro" id="IPR011899">
    <property type="entry name" value="Glutaredoxin_euk/vir"/>
</dbReference>
<dbReference type="GO" id="GO:0015038">
    <property type="term" value="F:glutathione disulfide oxidoreductase activity"/>
    <property type="evidence" value="ECO:0007669"/>
    <property type="project" value="TreeGrafter"/>
</dbReference>
<keyword evidence="7" id="KW-1185">Reference proteome</keyword>
<dbReference type="PANTHER" id="PTHR45694">
    <property type="entry name" value="GLUTAREDOXIN 2"/>
    <property type="match status" value="1"/>
</dbReference>
<gene>
    <name evidence="6" type="ORF">BN980_GECA04s07512g</name>
</gene>
<comment type="caution">
    <text evidence="6">The sequence shown here is derived from an EMBL/GenBank/DDBJ whole genome shotgun (WGS) entry which is preliminary data.</text>
</comment>
<keyword evidence="2" id="KW-0676">Redox-active center</keyword>
<comment type="catalytic activity">
    <reaction evidence="4">
        <text>RX + glutathione = an S-substituted glutathione + a halide anion + H(+)</text>
        <dbReference type="Rhea" id="RHEA:16437"/>
        <dbReference type="ChEBI" id="CHEBI:15378"/>
        <dbReference type="ChEBI" id="CHEBI:16042"/>
        <dbReference type="ChEBI" id="CHEBI:17792"/>
        <dbReference type="ChEBI" id="CHEBI:57925"/>
        <dbReference type="ChEBI" id="CHEBI:90779"/>
        <dbReference type="EC" id="2.5.1.18"/>
    </reaction>
</comment>
<comment type="catalytic activity">
    <reaction evidence="3">
        <text>1-chloro-2,4-dinitrobenzene + glutathione = 2,4-dinitrophenyl-S-glutathione + chloride + H(+)</text>
        <dbReference type="Rhea" id="RHEA:51220"/>
        <dbReference type="ChEBI" id="CHEBI:15378"/>
        <dbReference type="ChEBI" id="CHEBI:17996"/>
        <dbReference type="ChEBI" id="CHEBI:34718"/>
        <dbReference type="ChEBI" id="CHEBI:57925"/>
        <dbReference type="ChEBI" id="CHEBI:133977"/>
        <dbReference type="EC" id="2.5.1.18"/>
    </reaction>
</comment>
<name>A0A0J9X802_GEOCN</name>
<protein>
    <submittedName>
        <fullName evidence="6">Similar to Saccharomyces cerevisiae YCL035C GRX1 Glutathione-dependent disulfide oxidoreductase</fullName>
    </submittedName>
</protein>
<organism evidence="6 7">
    <name type="scientific">Geotrichum candidum</name>
    <name type="common">Oospora lactis</name>
    <name type="synonym">Dipodascus geotrichum</name>
    <dbReference type="NCBI Taxonomy" id="1173061"/>
    <lineage>
        <taxon>Eukaryota</taxon>
        <taxon>Fungi</taxon>
        <taxon>Dikarya</taxon>
        <taxon>Ascomycota</taxon>
        <taxon>Saccharomycotina</taxon>
        <taxon>Dipodascomycetes</taxon>
        <taxon>Dipodascales</taxon>
        <taxon>Dipodascaceae</taxon>
        <taxon>Geotrichum</taxon>
    </lineage>
</organism>
<dbReference type="PROSITE" id="PS51354">
    <property type="entry name" value="GLUTAREDOXIN_2"/>
    <property type="match status" value="1"/>
</dbReference>
<dbReference type="InterPro" id="IPR014025">
    <property type="entry name" value="Glutaredoxin_subgr"/>
</dbReference>
<dbReference type="FunFam" id="3.40.30.10:FF:000026">
    <property type="entry name" value="Glutaredoxin 2"/>
    <property type="match status" value="1"/>
</dbReference>
<dbReference type="Gene3D" id="3.40.30.10">
    <property type="entry name" value="Glutaredoxin"/>
    <property type="match status" value="1"/>
</dbReference>
<dbReference type="STRING" id="1173061.A0A0J9X802"/>
<dbReference type="OrthoDB" id="418495at2759"/>
<dbReference type="InterPro" id="IPR002109">
    <property type="entry name" value="Glutaredoxin"/>
</dbReference>
<dbReference type="CDD" id="cd03419">
    <property type="entry name" value="GRX_GRXh_1_2_like"/>
    <property type="match status" value="1"/>
</dbReference>
<dbReference type="GO" id="GO:0034599">
    <property type="term" value="P:cellular response to oxidative stress"/>
    <property type="evidence" value="ECO:0007669"/>
    <property type="project" value="TreeGrafter"/>
</dbReference>
<evidence type="ECO:0000256" key="3">
    <source>
        <dbReference type="ARBA" id="ARBA00035808"/>
    </source>
</evidence>